<proteinExistence type="predicted"/>
<evidence type="ECO:0000313" key="3">
    <source>
        <dbReference type="Proteomes" id="UP000278143"/>
    </source>
</evidence>
<name>A0A4P9Z278_9FUNG</name>
<sequence length="161" mass="17526">MRFSITSVMLLGCAAALVPQATVATLEPVLLPQTLVPFVRGRESAHFNCATDIQQAISSTKQTIVFQDRHTNNVVNFAVKAGAWSNIGEKASTACEATVEVGYKKALGIFGSTASTMKHLQCYHDRVAMKVLQSTTARYVHAVIITAEPKNYKYFCVLSNV</sequence>
<feature type="chain" id="PRO_5020444667" evidence="1">
    <location>
        <begin position="17"/>
        <end position="161"/>
    </location>
</feature>
<protein>
    <submittedName>
        <fullName evidence="2">Uncharacterized protein</fullName>
    </submittedName>
</protein>
<keyword evidence="1" id="KW-0732">Signal</keyword>
<dbReference type="AlphaFoldDB" id="A0A4P9Z278"/>
<keyword evidence="3" id="KW-1185">Reference proteome</keyword>
<organism evidence="2 3">
    <name type="scientific">Syncephalis pseudoplumigaleata</name>
    <dbReference type="NCBI Taxonomy" id="1712513"/>
    <lineage>
        <taxon>Eukaryota</taxon>
        <taxon>Fungi</taxon>
        <taxon>Fungi incertae sedis</taxon>
        <taxon>Zoopagomycota</taxon>
        <taxon>Zoopagomycotina</taxon>
        <taxon>Zoopagomycetes</taxon>
        <taxon>Zoopagales</taxon>
        <taxon>Piptocephalidaceae</taxon>
        <taxon>Syncephalis</taxon>
    </lineage>
</organism>
<reference evidence="3" key="1">
    <citation type="journal article" date="2018" name="Nat. Microbiol.">
        <title>Leveraging single-cell genomics to expand the fungal tree of life.</title>
        <authorList>
            <person name="Ahrendt S.R."/>
            <person name="Quandt C.A."/>
            <person name="Ciobanu D."/>
            <person name="Clum A."/>
            <person name="Salamov A."/>
            <person name="Andreopoulos B."/>
            <person name="Cheng J.F."/>
            <person name="Woyke T."/>
            <person name="Pelin A."/>
            <person name="Henrissat B."/>
            <person name="Reynolds N.K."/>
            <person name="Benny G.L."/>
            <person name="Smith M.E."/>
            <person name="James T.Y."/>
            <person name="Grigoriev I.V."/>
        </authorList>
    </citation>
    <scope>NUCLEOTIDE SEQUENCE [LARGE SCALE GENOMIC DNA]</scope>
    <source>
        <strain evidence="3">Benny S71-1</strain>
    </source>
</reference>
<feature type="signal peptide" evidence="1">
    <location>
        <begin position="1"/>
        <end position="16"/>
    </location>
</feature>
<evidence type="ECO:0000313" key="2">
    <source>
        <dbReference type="EMBL" id="RKP26613.1"/>
    </source>
</evidence>
<evidence type="ECO:0000256" key="1">
    <source>
        <dbReference type="SAM" id="SignalP"/>
    </source>
</evidence>
<dbReference type="EMBL" id="KZ989377">
    <property type="protein sequence ID" value="RKP26613.1"/>
    <property type="molecule type" value="Genomic_DNA"/>
</dbReference>
<gene>
    <name evidence="2" type="ORF">SYNPS1DRAFT_27709</name>
</gene>
<dbReference type="Proteomes" id="UP000278143">
    <property type="component" value="Unassembled WGS sequence"/>
</dbReference>
<accession>A0A4P9Z278</accession>